<evidence type="ECO:0000256" key="1">
    <source>
        <dbReference type="ARBA" id="ARBA00022448"/>
    </source>
</evidence>
<comment type="caution">
    <text evidence="5">The sequence shown here is derived from an EMBL/GenBank/DDBJ whole genome shotgun (WGS) entry which is preliminary data.</text>
</comment>
<name>A0ABW1VII8_9MICO</name>
<dbReference type="InterPro" id="IPR051782">
    <property type="entry name" value="ABC_Transporter_VariousFunc"/>
</dbReference>
<dbReference type="Pfam" id="PF00005">
    <property type="entry name" value="ABC_tran"/>
    <property type="match status" value="1"/>
</dbReference>
<dbReference type="CDD" id="cd03230">
    <property type="entry name" value="ABC_DR_subfamily_A"/>
    <property type="match status" value="1"/>
</dbReference>
<sequence>MVTMLDIQSVTKKYGKHKVLGPVSVSLEQGRYYALLGPNGAGKTTLLHIFMGLTSCSSGVVTVLGTSIDDPEARRHIGFSPDDVPFPESLTGWEFLELHNRLRKRDDSERCLKLSGLFQIKHALDQQIFEYSHGMRRKLQFVAAVSHEPALLALDEPFRGLDPRSSFLLRTFLQKYVDAGNTVLVATHDMLRAERDASELILLDNGLIRSRGSAADIRAEATGSQSLEEAFNALTIDRKAAAIDDEILADLTTIRR</sequence>
<dbReference type="GO" id="GO:0005524">
    <property type="term" value="F:ATP binding"/>
    <property type="evidence" value="ECO:0007669"/>
    <property type="project" value="UniProtKB-KW"/>
</dbReference>
<dbReference type="SUPFAM" id="SSF52540">
    <property type="entry name" value="P-loop containing nucleoside triphosphate hydrolases"/>
    <property type="match status" value="1"/>
</dbReference>
<dbReference type="Proteomes" id="UP001596306">
    <property type="component" value="Unassembled WGS sequence"/>
</dbReference>
<dbReference type="PROSITE" id="PS50893">
    <property type="entry name" value="ABC_TRANSPORTER_2"/>
    <property type="match status" value="1"/>
</dbReference>
<dbReference type="PANTHER" id="PTHR42939:SF1">
    <property type="entry name" value="ABC TRANSPORTER ATP-BINDING PROTEIN ALBC-RELATED"/>
    <property type="match status" value="1"/>
</dbReference>
<dbReference type="InterPro" id="IPR003439">
    <property type="entry name" value="ABC_transporter-like_ATP-bd"/>
</dbReference>
<evidence type="ECO:0000256" key="2">
    <source>
        <dbReference type="ARBA" id="ARBA00022741"/>
    </source>
</evidence>
<feature type="domain" description="ABC transporter" evidence="4">
    <location>
        <begin position="5"/>
        <end position="230"/>
    </location>
</feature>
<evidence type="ECO:0000313" key="6">
    <source>
        <dbReference type="Proteomes" id="UP001596306"/>
    </source>
</evidence>
<proteinExistence type="predicted"/>
<dbReference type="PANTHER" id="PTHR42939">
    <property type="entry name" value="ABC TRANSPORTER ATP-BINDING PROTEIN ALBC-RELATED"/>
    <property type="match status" value="1"/>
</dbReference>
<evidence type="ECO:0000313" key="5">
    <source>
        <dbReference type="EMBL" id="MFC6357137.1"/>
    </source>
</evidence>
<evidence type="ECO:0000259" key="4">
    <source>
        <dbReference type="PROSITE" id="PS50893"/>
    </source>
</evidence>
<reference evidence="6" key="1">
    <citation type="journal article" date="2019" name="Int. J. Syst. Evol. Microbiol.">
        <title>The Global Catalogue of Microorganisms (GCM) 10K type strain sequencing project: providing services to taxonomists for standard genome sequencing and annotation.</title>
        <authorList>
            <consortium name="The Broad Institute Genomics Platform"/>
            <consortium name="The Broad Institute Genome Sequencing Center for Infectious Disease"/>
            <person name="Wu L."/>
            <person name="Ma J."/>
        </authorList>
    </citation>
    <scope>NUCLEOTIDE SEQUENCE [LARGE SCALE GENOMIC DNA]</scope>
    <source>
        <strain evidence="6">CCUG 43304</strain>
    </source>
</reference>
<accession>A0ABW1VII8</accession>
<dbReference type="EMBL" id="JBHSTP010000003">
    <property type="protein sequence ID" value="MFC6357137.1"/>
    <property type="molecule type" value="Genomic_DNA"/>
</dbReference>
<dbReference type="InterPro" id="IPR027417">
    <property type="entry name" value="P-loop_NTPase"/>
</dbReference>
<dbReference type="PROSITE" id="PS00211">
    <property type="entry name" value="ABC_TRANSPORTER_1"/>
    <property type="match status" value="1"/>
</dbReference>
<keyword evidence="2" id="KW-0547">Nucleotide-binding</keyword>
<dbReference type="InterPro" id="IPR017871">
    <property type="entry name" value="ABC_transporter-like_CS"/>
</dbReference>
<keyword evidence="3 5" id="KW-0067">ATP-binding</keyword>
<dbReference type="InterPro" id="IPR003593">
    <property type="entry name" value="AAA+_ATPase"/>
</dbReference>
<dbReference type="SMART" id="SM00382">
    <property type="entry name" value="AAA"/>
    <property type="match status" value="1"/>
</dbReference>
<gene>
    <name evidence="5" type="ORF">ACFQB0_13585</name>
</gene>
<organism evidence="5 6">
    <name type="scientific">Luethyella okanaganae</name>
    <dbReference type="NCBI Taxonomy" id="69372"/>
    <lineage>
        <taxon>Bacteria</taxon>
        <taxon>Bacillati</taxon>
        <taxon>Actinomycetota</taxon>
        <taxon>Actinomycetes</taxon>
        <taxon>Micrococcales</taxon>
        <taxon>Microbacteriaceae</taxon>
        <taxon>Luethyella</taxon>
    </lineage>
</organism>
<protein>
    <submittedName>
        <fullName evidence="5">ABC transporter ATP-binding protein</fullName>
    </submittedName>
</protein>
<dbReference type="RefSeq" id="WP_386732641.1">
    <property type="nucleotide sequence ID" value="NZ_JBHSTP010000003.1"/>
</dbReference>
<evidence type="ECO:0000256" key="3">
    <source>
        <dbReference type="ARBA" id="ARBA00022840"/>
    </source>
</evidence>
<keyword evidence="6" id="KW-1185">Reference proteome</keyword>
<dbReference type="Gene3D" id="3.40.50.300">
    <property type="entry name" value="P-loop containing nucleotide triphosphate hydrolases"/>
    <property type="match status" value="1"/>
</dbReference>
<keyword evidence="1" id="KW-0813">Transport</keyword>